<dbReference type="GO" id="GO:0003677">
    <property type="term" value="F:DNA binding"/>
    <property type="evidence" value="ECO:0007669"/>
    <property type="project" value="UniProtKB-UniRule"/>
</dbReference>
<dbReference type="PROSITE" id="PS50977">
    <property type="entry name" value="HTH_TETR_2"/>
    <property type="match status" value="1"/>
</dbReference>
<sequence length="205" mass="21976">MATGRSDPLRRERIIAAALDLIAEEGVAGISHRKTATRAGVPLGSMTYHFDGMDALLREAFSRFIDHMDAVFGAHLAGAADRDGARAAVVDLVHATSEGARRDLVLTQELYTLAARRPAYRELTQEWMRRSRVHLERHFDPETARRLDALIEGLTLHRALASEPHDRALTAGAVARITSSAPGARGGATGDAGDDGGPCPGPRPA</sequence>
<feature type="domain" description="HTH tetR-type" evidence="6">
    <location>
        <begin position="8"/>
        <end position="68"/>
    </location>
</feature>
<dbReference type="InterPro" id="IPR036271">
    <property type="entry name" value="Tet_transcr_reg_TetR-rel_C_sf"/>
</dbReference>
<feature type="compositionally biased region" description="Gly residues" evidence="5">
    <location>
        <begin position="184"/>
        <end position="198"/>
    </location>
</feature>
<dbReference type="InterPro" id="IPR001647">
    <property type="entry name" value="HTH_TetR"/>
</dbReference>
<accession>A0A918BA87</accession>
<evidence type="ECO:0000256" key="2">
    <source>
        <dbReference type="ARBA" id="ARBA00023125"/>
    </source>
</evidence>
<dbReference type="Proteomes" id="UP000620156">
    <property type="component" value="Unassembled WGS sequence"/>
</dbReference>
<dbReference type="SUPFAM" id="SSF48498">
    <property type="entry name" value="Tetracyclin repressor-like, C-terminal domain"/>
    <property type="match status" value="1"/>
</dbReference>
<keyword evidence="3" id="KW-0804">Transcription</keyword>
<dbReference type="Pfam" id="PF00440">
    <property type="entry name" value="TetR_N"/>
    <property type="match status" value="1"/>
</dbReference>
<evidence type="ECO:0000256" key="5">
    <source>
        <dbReference type="SAM" id="MobiDB-lite"/>
    </source>
</evidence>
<evidence type="ECO:0000313" key="7">
    <source>
        <dbReference type="EMBL" id="GGQ51907.1"/>
    </source>
</evidence>
<evidence type="ECO:0000256" key="3">
    <source>
        <dbReference type="ARBA" id="ARBA00023163"/>
    </source>
</evidence>
<comment type="caution">
    <text evidence="7">The sequence shown here is derived from an EMBL/GenBank/DDBJ whole genome shotgun (WGS) entry which is preliminary data.</text>
</comment>
<reference evidence="7" key="2">
    <citation type="submission" date="2020-09" db="EMBL/GenBank/DDBJ databases">
        <authorList>
            <person name="Sun Q."/>
            <person name="Ohkuma M."/>
        </authorList>
    </citation>
    <scope>NUCLEOTIDE SEQUENCE</scope>
    <source>
        <strain evidence="7">JCM 3131</strain>
    </source>
</reference>
<dbReference type="PANTHER" id="PTHR47506:SF6">
    <property type="entry name" value="HTH-TYPE TRANSCRIPTIONAL REPRESSOR NEMR"/>
    <property type="match status" value="1"/>
</dbReference>
<keyword evidence="1" id="KW-0805">Transcription regulation</keyword>
<dbReference type="PRINTS" id="PR00455">
    <property type="entry name" value="HTHTETR"/>
</dbReference>
<protein>
    <submittedName>
        <fullName evidence="7">TetR family transcriptional regulator</fullName>
    </submittedName>
</protein>
<evidence type="ECO:0000256" key="1">
    <source>
        <dbReference type="ARBA" id="ARBA00023015"/>
    </source>
</evidence>
<dbReference type="RefSeq" id="WP_189216462.1">
    <property type="nucleotide sequence ID" value="NZ_BMQK01000003.1"/>
</dbReference>
<proteinExistence type="predicted"/>
<organism evidence="7 8">
    <name type="scientific">Streptomyces ruber</name>
    <dbReference type="NCBI Taxonomy" id="83378"/>
    <lineage>
        <taxon>Bacteria</taxon>
        <taxon>Bacillati</taxon>
        <taxon>Actinomycetota</taxon>
        <taxon>Actinomycetes</taxon>
        <taxon>Kitasatosporales</taxon>
        <taxon>Streptomycetaceae</taxon>
        <taxon>Streptomyces</taxon>
    </lineage>
</organism>
<dbReference type="Pfam" id="PF17940">
    <property type="entry name" value="TetR_C_31"/>
    <property type="match status" value="1"/>
</dbReference>
<dbReference type="SUPFAM" id="SSF46689">
    <property type="entry name" value="Homeodomain-like"/>
    <property type="match status" value="1"/>
</dbReference>
<feature type="DNA-binding region" description="H-T-H motif" evidence="4">
    <location>
        <begin position="31"/>
        <end position="50"/>
    </location>
</feature>
<dbReference type="InterPro" id="IPR009057">
    <property type="entry name" value="Homeodomain-like_sf"/>
</dbReference>
<evidence type="ECO:0000256" key="4">
    <source>
        <dbReference type="PROSITE-ProRule" id="PRU00335"/>
    </source>
</evidence>
<evidence type="ECO:0000313" key="8">
    <source>
        <dbReference type="Proteomes" id="UP000620156"/>
    </source>
</evidence>
<dbReference type="PANTHER" id="PTHR47506">
    <property type="entry name" value="TRANSCRIPTIONAL REGULATORY PROTEIN"/>
    <property type="match status" value="1"/>
</dbReference>
<keyword evidence="2 4" id="KW-0238">DNA-binding</keyword>
<keyword evidence="8" id="KW-1185">Reference proteome</keyword>
<dbReference type="Gene3D" id="1.10.357.10">
    <property type="entry name" value="Tetracycline Repressor, domain 2"/>
    <property type="match status" value="1"/>
</dbReference>
<dbReference type="AlphaFoldDB" id="A0A918BA87"/>
<dbReference type="InterPro" id="IPR041583">
    <property type="entry name" value="TetR_C_31"/>
</dbReference>
<evidence type="ECO:0000259" key="6">
    <source>
        <dbReference type="PROSITE" id="PS50977"/>
    </source>
</evidence>
<name>A0A918BA87_9ACTN</name>
<reference evidence="7" key="1">
    <citation type="journal article" date="2014" name="Int. J. Syst. Evol. Microbiol.">
        <title>Complete genome sequence of Corynebacterium casei LMG S-19264T (=DSM 44701T), isolated from a smear-ripened cheese.</title>
        <authorList>
            <consortium name="US DOE Joint Genome Institute (JGI-PGF)"/>
            <person name="Walter F."/>
            <person name="Albersmeier A."/>
            <person name="Kalinowski J."/>
            <person name="Ruckert C."/>
        </authorList>
    </citation>
    <scope>NUCLEOTIDE SEQUENCE</scope>
    <source>
        <strain evidence="7">JCM 3131</strain>
    </source>
</reference>
<dbReference type="EMBL" id="BMQK01000003">
    <property type="protein sequence ID" value="GGQ51907.1"/>
    <property type="molecule type" value="Genomic_DNA"/>
</dbReference>
<feature type="region of interest" description="Disordered" evidence="5">
    <location>
        <begin position="179"/>
        <end position="205"/>
    </location>
</feature>
<gene>
    <name evidence="7" type="ORF">GCM10010145_21580</name>
</gene>